<sequence>MADEFRGCKGRPQLLDQWSVQESSRGKSNYETTEEKNLELKLGLPGGEDWSAAQEKRELRAESALSLRHVPRVPETTNANGSSGSKKGFSGADESKTDGTQPDKTSSWTLITSVYESRAASAPVVGWPPIRSFGKNLAGGVKASAESPGGSSDAVKKLENDKKSSFLKISIPVGRKIDLKAYDGHEKLSLAVDELFRGLLYEKYGLIL</sequence>
<comment type="similarity">
    <text evidence="3">Belongs to the Aux/IAA family.</text>
</comment>
<dbReference type="AlphaFoldDB" id="A0A9E7IAZ4"/>
<dbReference type="InterPro" id="IPR033389">
    <property type="entry name" value="AUX/IAA_dom"/>
</dbReference>
<evidence type="ECO:0000256" key="4">
    <source>
        <dbReference type="SAM" id="MobiDB-lite"/>
    </source>
</evidence>
<dbReference type="Proteomes" id="UP001055439">
    <property type="component" value="Chromosome 9"/>
</dbReference>
<dbReference type="PANTHER" id="PTHR31734:SF2">
    <property type="entry name" value="AUXIN-RESPONSIVE PROTEIN IAA26"/>
    <property type="match status" value="1"/>
</dbReference>
<protein>
    <recommendedName>
        <fullName evidence="3">Auxin-responsive protein</fullName>
    </recommendedName>
</protein>
<evidence type="ECO:0000259" key="5">
    <source>
        <dbReference type="Pfam" id="PF02309"/>
    </source>
</evidence>
<dbReference type="GO" id="GO:0009734">
    <property type="term" value="P:auxin-activated signaling pathway"/>
    <property type="evidence" value="ECO:0007669"/>
    <property type="project" value="UniProtKB-UniRule"/>
</dbReference>
<evidence type="ECO:0000256" key="3">
    <source>
        <dbReference type="RuleBase" id="RU004549"/>
    </source>
</evidence>
<feature type="domain" description="AUX/IAA" evidence="5">
    <location>
        <begin position="38"/>
        <end position="204"/>
    </location>
</feature>
<feature type="region of interest" description="Disordered" evidence="4">
    <location>
        <begin position="1"/>
        <end position="106"/>
    </location>
</feature>
<evidence type="ECO:0000313" key="6">
    <source>
        <dbReference type="EMBL" id="URE44592.1"/>
    </source>
</evidence>
<keyword evidence="3" id="KW-0804">Transcription</keyword>
<dbReference type="GO" id="GO:0005634">
    <property type="term" value="C:nucleus"/>
    <property type="evidence" value="ECO:0007669"/>
    <property type="project" value="UniProtKB-SubCell"/>
</dbReference>
<keyword evidence="3" id="KW-0927">Auxin signaling pathway</keyword>
<evidence type="ECO:0000256" key="1">
    <source>
        <dbReference type="ARBA" id="ARBA00002159"/>
    </source>
</evidence>
<dbReference type="Gene3D" id="3.10.20.90">
    <property type="entry name" value="Phosphatidylinositol 3-kinase Catalytic Subunit, Chain A, domain 1"/>
    <property type="match status" value="1"/>
</dbReference>
<comment type="subunit">
    <text evidence="2 3">Homodimers and heterodimers.</text>
</comment>
<comment type="function">
    <text evidence="1 3">Aux/IAA proteins are short-lived transcriptional factors that function as repressors of early auxin response genes at low auxin concentrations.</text>
</comment>
<dbReference type="OrthoDB" id="615826at2759"/>
<comment type="subcellular location">
    <subcellularLocation>
        <location evidence="3">Nucleus</location>
    </subcellularLocation>
</comment>
<keyword evidence="3" id="KW-0805">Transcription regulation</keyword>
<keyword evidence="3" id="KW-0678">Repressor</keyword>
<evidence type="ECO:0000256" key="2">
    <source>
        <dbReference type="ARBA" id="ARBA00011726"/>
    </source>
</evidence>
<dbReference type="PANTHER" id="PTHR31734">
    <property type="entry name" value="AUXIN-RESPONSIVE PROTEIN IAA17"/>
    <property type="match status" value="1"/>
</dbReference>
<keyword evidence="7" id="KW-1185">Reference proteome</keyword>
<gene>
    <name evidence="6" type="ORF">MUK42_01704</name>
</gene>
<organism evidence="6 7">
    <name type="scientific">Musa troglodytarum</name>
    <name type="common">fe'i banana</name>
    <dbReference type="NCBI Taxonomy" id="320322"/>
    <lineage>
        <taxon>Eukaryota</taxon>
        <taxon>Viridiplantae</taxon>
        <taxon>Streptophyta</taxon>
        <taxon>Embryophyta</taxon>
        <taxon>Tracheophyta</taxon>
        <taxon>Spermatophyta</taxon>
        <taxon>Magnoliopsida</taxon>
        <taxon>Liliopsida</taxon>
        <taxon>Zingiberales</taxon>
        <taxon>Musaceae</taxon>
        <taxon>Musa</taxon>
    </lineage>
</organism>
<reference evidence="6" key="1">
    <citation type="submission" date="2022-05" db="EMBL/GenBank/DDBJ databases">
        <title>The Musa troglodytarum L. genome provides insights into the mechanism of non-climacteric behaviour and enrichment of carotenoids.</title>
        <authorList>
            <person name="Wang J."/>
        </authorList>
    </citation>
    <scope>NUCLEOTIDE SEQUENCE</scope>
    <source>
        <tissue evidence="6">Leaf</tissue>
    </source>
</reference>
<dbReference type="Pfam" id="PF02309">
    <property type="entry name" value="AUX_IAA"/>
    <property type="match status" value="1"/>
</dbReference>
<dbReference type="EMBL" id="CP097511">
    <property type="protein sequence ID" value="URE44592.1"/>
    <property type="molecule type" value="Genomic_DNA"/>
</dbReference>
<feature type="compositionally biased region" description="Polar residues" evidence="4">
    <location>
        <begin position="16"/>
        <end position="30"/>
    </location>
</feature>
<proteinExistence type="inferred from homology"/>
<name>A0A9E7IAZ4_9LILI</name>
<feature type="compositionally biased region" description="Low complexity" evidence="4">
    <location>
        <begin position="81"/>
        <end position="91"/>
    </location>
</feature>
<dbReference type="GO" id="GO:0006355">
    <property type="term" value="P:regulation of DNA-templated transcription"/>
    <property type="evidence" value="ECO:0007669"/>
    <property type="project" value="InterPro"/>
</dbReference>
<dbReference type="InterPro" id="IPR003311">
    <property type="entry name" value="AUX_IAA"/>
</dbReference>
<accession>A0A9E7IAZ4</accession>
<evidence type="ECO:0000313" key="7">
    <source>
        <dbReference type="Proteomes" id="UP001055439"/>
    </source>
</evidence>
<keyword evidence="3" id="KW-0539">Nucleus</keyword>